<dbReference type="Proteomes" id="UP001228049">
    <property type="component" value="Unassembled WGS sequence"/>
</dbReference>
<comment type="caution">
    <text evidence="2">The sequence shown here is derived from an EMBL/GenBank/DDBJ whole genome shotgun (WGS) entry which is preliminary data.</text>
</comment>
<dbReference type="EMBL" id="JASDAP010000021">
    <property type="protein sequence ID" value="KAK1885574.1"/>
    <property type="molecule type" value="Genomic_DNA"/>
</dbReference>
<feature type="compositionally biased region" description="Basic and acidic residues" evidence="1">
    <location>
        <begin position="56"/>
        <end position="72"/>
    </location>
</feature>
<accession>A0AAD9F196</accession>
<proteinExistence type="predicted"/>
<dbReference type="AlphaFoldDB" id="A0AAD9F196"/>
<feature type="region of interest" description="Disordered" evidence="1">
    <location>
        <begin position="45"/>
        <end position="87"/>
    </location>
</feature>
<sequence length="87" mass="9686">IFIAYVCQRVSARPQIRGSSSPLQCQASSLSQSGGLVVRRGMMNQPEITRGQTMREQGESARDHTGSNHENKVNQPEITRGQTMREQ</sequence>
<feature type="compositionally biased region" description="Polar residues" evidence="1">
    <location>
        <begin position="46"/>
        <end position="55"/>
    </location>
</feature>
<organism evidence="2 3">
    <name type="scientific">Dissostichus eleginoides</name>
    <name type="common">Patagonian toothfish</name>
    <name type="synonym">Dissostichus amissus</name>
    <dbReference type="NCBI Taxonomy" id="100907"/>
    <lineage>
        <taxon>Eukaryota</taxon>
        <taxon>Metazoa</taxon>
        <taxon>Chordata</taxon>
        <taxon>Craniata</taxon>
        <taxon>Vertebrata</taxon>
        <taxon>Euteleostomi</taxon>
        <taxon>Actinopterygii</taxon>
        <taxon>Neopterygii</taxon>
        <taxon>Teleostei</taxon>
        <taxon>Neoteleostei</taxon>
        <taxon>Acanthomorphata</taxon>
        <taxon>Eupercaria</taxon>
        <taxon>Perciformes</taxon>
        <taxon>Notothenioidei</taxon>
        <taxon>Nototheniidae</taxon>
        <taxon>Dissostichus</taxon>
    </lineage>
</organism>
<feature type="non-terminal residue" evidence="2">
    <location>
        <position position="1"/>
    </location>
</feature>
<feature type="non-terminal residue" evidence="2">
    <location>
        <position position="87"/>
    </location>
</feature>
<keyword evidence="3" id="KW-1185">Reference proteome</keyword>
<protein>
    <submittedName>
        <fullName evidence="2">Protein inturned</fullName>
    </submittedName>
</protein>
<reference evidence="2" key="1">
    <citation type="submission" date="2023-04" db="EMBL/GenBank/DDBJ databases">
        <title>Chromosome-level genome of Chaenocephalus aceratus.</title>
        <authorList>
            <person name="Park H."/>
        </authorList>
    </citation>
    <scope>NUCLEOTIDE SEQUENCE</scope>
    <source>
        <strain evidence="2">DE</strain>
        <tissue evidence="2">Muscle</tissue>
    </source>
</reference>
<evidence type="ECO:0000313" key="2">
    <source>
        <dbReference type="EMBL" id="KAK1885574.1"/>
    </source>
</evidence>
<evidence type="ECO:0000256" key="1">
    <source>
        <dbReference type="SAM" id="MobiDB-lite"/>
    </source>
</evidence>
<feature type="compositionally biased region" description="Polar residues" evidence="1">
    <location>
        <begin position="73"/>
        <end position="87"/>
    </location>
</feature>
<name>A0AAD9F196_DISEL</name>
<evidence type="ECO:0000313" key="3">
    <source>
        <dbReference type="Proteomes" id="UP001228049"/>
    </source>
</evidence>
<gene>
    <name evidence="2" type="ORF">KUDE01_031768</name>
</gene>